<comment type="similarity">
    <text evidence="1 4">Belongs to the glycosyl hydrolase 27 family.</text>
</comment>
<evidence type="ECO:0000313" key="6">
    <source>
        <dbReference type="EMBL" id="KAK5977781.1"/>
    </source>
</evidence>
<dbReference type="GO" id="GO:0004557">
    <property type="term" value="F:alpha-galactosidase activity"/>
    <property type="evidence" value="ECO:0007669"/>
    <property type="project" value="TreeGrafter"/>
</dbReference>
<dbReference type="PANTHER" id="PTHR11452:SF83">
    <property type="entry name" value="ALPHA-GALACTOSIDASE"/>
    <property type="match status" value="1"/>
</dbReference>
<dbReference type="InterPro" id="IPR013780">
    <property type="entry name" value="Glyco_hydro_b"/>
</dbReference>
<sequence>MLWFWFYTILLGTVSALENGLARTPPMGWMSWTAFYCEMDCVKHPRTCINENLYMEMADALVTGGYRDAGYVSVHVDDCWMGRNRDPATGRLIADPYRFPSGMHNLARYMHARGLKFGIYEDFGTKTCAGFPGSLGHLQLDANTFAEWEVDYLKLDGCNVDTSLMPAGYAGMERALNATRRPIVYSCSWPAYMIDQPQKVDYYQIAKSCNLWRNFDDINSSWKSILSIIDYYDHNQDKHIPTHGPGHWHDPDMLVIGNPGITINMAVAQMTIWSIWSAPLIMSNDLRTIAPEFQRILLNRDVIAIDQDPMGRMGRLVANEVEFKLRNLGLTNERGYILKDLWNNVPLMRASPDDMVRFQVPATGAAMYRAELKKPNRWLENNRLLEVLTNRVPIDY</sequence>
<reference evidence="6 7" key="1">
    <citation type="submission" date="2019-10" db="EMBL/GenBank/DDBJ databases">
        <title>Assembly and Annotation for the nematode Trichostrongylus colubriformis.</title>
        <authorList>
            <person name="Martin J."/>
        </authorList>
    </citation>
    <scope>NUCLEOTIDE SEQUENCE [LARGE SCALE GENOMIC DNA]</scope>
    <source>
        <strain evidence="6">G859</strain>
        <tissue evidence="6">Whole worm</tissue>
    </source>
</reference>
<dbReference type="InterPro" id="IPR017853">
    <property type="entry name" value="GH"/>
</dbReference>
<organism evidence="6 7">
    <name type="scientific">Trichostrongylus colubriformis</name>
    <name type="common">Black scour worm</name>
    <dbReference type="NCBI Taxonomy" id="6319"/>
    <lineage>
        <taxon>Eukaryota</taxon>
        <taxon>Metazoa</taxon>
        <taxon>Ecdysozoa</taxon>
        <taxon>Nematoda</taxon>
        <taxon>Chromadorea</taxon>
        <taxon>Rhabditida</taxon>
        <taxon>Rhabditina</taxon>
        <taxon>Rhabditomorpha</taxon>
        <taxon>Strongyloidea</taxon>
        <taxon>Trichostrongylidae</taxon>
        <taxon>Trichostrongylus</taxon>
    </lineage>
</organism>
<dbReference type="Pfam" id="PF16499">
    <property type="entry name" value="Melibiase_2"/>
    <property type="match status" value="1"/>
</dbReference>
<dbReference type="Proteomes" id="UP001331761">
    <property type="component" value="Unassembled WGS sequence"/>
</dbReference>
<accession>A0AAN8FDN3</accession>
<dbReference type="EC" id="3.2.1.-" evidence="4"/>
<keyword evidence="2 4" id="KW-0378">Hydrolase</keyword>
<feature type="chain" id="PRO_5042924523" description="Alpha-galactosidase" evidence="5">
    <location>
        <begin position="17"/>
        <end position="396"/>
    </location>
</feature>
<dbReference type="InterPro" id="IPR013785">
    <property type="entry name" value="Aldolase_TIM"/>
</dbReference>
<dbReference type="InterPro" id="IPR000111">
    <property type="entry name" value="Glyco_hydro_27/36_CS"/>
</dbReference>
<dbReference type="GO" id="GO:0016139">
    <property type="term" value="P:glycoside catabolic process"/>
    <property type="evidence" value="ECO:0007669"/>
    <property type="project" value="TreeGrafter"/>
</dbReference>
<proteinExistence type="inferred from homology"/>
<dbReference type="GO" id="GO:0009311">
    <property type="term" value="P:oligosaccharide metabolic process"/>
    <property type="evidence" value="ECO:0007669"/>
    <property type="project" value="TreeGrafter"/>
</dbReference>
<dbReference type="Gene3D" id="3.20.20.70">
    <property type="entry name" value="Aldolase class I"/>
    <property type="match status" value="1"/>
</dbReference>
<keyword evidence="4" id="KW-1015">Disulfide bond</keyword>
<dbReference type="InterPro" id="IPR002241">
    <property type="entry name" value="Glyco_hydro_27"/>
</dbReference>
<evidence type="ECO:0000313" key="7">
    <source>
        <dbReference type="Proteomes" id="UP001331761"/>
    </source>
</evidence>
<dbReference type="EMBL" id="WIXE01010169">
    <property type="protein sequence ID" value="KAK5977781.1"/>
    <property type="molecule type" value="Genomic_DNA"/>
</dbReference>
<evidence type="ECO:0000256" key="1">
    <source>
        <dbReference type="ARBA" id="ARBA00009743"/>
    </source>
</evidence>
<dbReference type="PROSITE" id="PS00512">
    <property type="entry name" value="ALPHA_GALACTOSIDASE"/>
    <property type="match status" value="1"/>
</dbReference>
<comment type="caution">
    <text evidence="6">The sequence shown here is derived from an EMBL/GenBank/DDBJ whole genome shotgun (WGS) entry which is preliminary data.</text>
</comment>
<dbReference type="CDD" id="cd14792">
    <property type="entry name" value="GH27"/>
    <property type="match status" value="1"/>
</dbReference>
<dbReference type="PANTHER" id="PTHR11452">
    <property type="entry name" value="ALPHA-GALACTOSIDASE/ALPHA-N-ACETYLGALACTOSAMINIDASE"/>
    <property type="match status" value="1"/>
</dbReference>
<protein>
    <recommendedName>
        <fullName evidence="4">Alpha-galactosidase</fullName>
        <ecNumber evidence="4">3.2.1.-</ecNumber>
    </recommendedName>
</protein>
<keyword evidence="3 4" id="KW-0326">Glycosidase</keyword>
<dbReference type="FunFam" id="3.20.20.70:FF:000197">
    <property type="entry name" value="Alpha-galactosidase"/>
    <property type="match status" value="1"/>
</dbReference>
<dbReference type="GO" id="GO:0005737">
    <property type="term" value="C:cytoplasm"/>
    <property type="evidence" value="ECO:0007669"/>
    <property type="project" value="TreeGrafter"/>
</dbReference>
<dbReference type="SUPFAM" id="SSF51445">
    <property type="entry name" value="(Trans)glycosidases"/>
    <property type="match status" value="1"/>
</dbReference>
<feature type="signal peptide" evidence="5">
    <location>
        <begin position="1"/>
        <end position="16"/>
    </location>
</feature>
<comment type="subunit">
    <text evidence="4">Homodimer.</text>
</comment>
<evidence type="ECO:0000256" key="5">
    <source>
        <dbReference type="SAM" id="SignalP"/>
    </source>
</evidence>
<dbReference type="PRINTS" id="PR00740">
    <property type="entry name" value="GLHYDRLASE27"/>
</dbReference>
<name>A0AAN8FDN3_TRICO</name>
<dbReference type="Gene3D" id="2.60.40.1180">
    <property type="entry name" value="Golgi alpha-mannosidase II"/>
    <property type="match status" value="1"/>
</dbReference>
<keyword evidence="7" id="KW-1185">Reference proteome</keyword>
<evidence type="ECO:0000256" key="3">
    <source>
        <dbReference type="ARBA" id="ARBA00023295"/>
    </source>
</evidence>
<dbReference type="AlphaFoldDB" id="A0AAN8FDN3"/>
<evidence type="ECO:0000256" key="4">
    <source>
        <dbReference type="RuleBase" id="RU361168"/>
    </source>
</evidence>
<keyword evidence="5" id="KW-0732">Signal</keyword>
<evidence type="ECO:0000256" key="2">
    <source>
        <dbReference type="ARBA" id="ARBA00022801"/>
    </source>
</evidence>
<gene>
    <name evidence="6" type="ORF">GCK32_013223</name>
</gene>